<dbReference type="Gene3D" id="3.30.200.20">
    <property type="entry name" value="Phosphorylase Kinase, domain 1"/>
    <property type="match status" value="1"/>
</dbReference>
<keyword evidence="3 8" id="KW-0418">Kinase</keyword>
<dbReference type="RefSeq" id="WP_133289097.1">
    <property type="nucleotide sequence ID" value="NZ_SMSJ01000014.1"/>
</dbReference>
<dbReference type="AlphaFoldDB" id="A0A4R5QHW8"/>
<organism evidence="8 9">
    <name type="scientific">Dankookia rubra</name>
    <dbReference type="NCBI Taxonomy" id="1442381"/>
    <lineage>
        <taxon>Bacteria</taxon>
        <taxon>Pseudomonadati</taxon>
        <taxon>Pseudomonadota</taxon>
        <taxon>Alphaproteobacteria</taxon>
        <taxon>Acetobacterales</taxon>
        <taxon>Roseomonadaceae</taxon>
        <taxon>Dankookia</taxon>
    </lineage>
</organism>
<dbReference type="EMBL" id="SMSJ01000014">
    <property type="protein sequence ID" value="TDH62157.1"/>
    <property type="molecule type" value="Genomic_DNA"/>
</dbReference>
<feature type="compositionally biased region" description="Basic and acidic residues" evidence="6">
    <location>
        <begin position="374"/>
        <end position="385"/>
    </location>
</feature>
<comment type="caution">
    <text evidence="8">The sequence shown here is derived from an EMBL/GenBank/DDBJ whole genome shotgun (WGS) entry which is preliminary data.</text>
</comment>
<keyword evidence="4 5" id="KW-0067">ATP-binding</keyword>
<reference evidence="8 9" key="1">
    <citation type="journal article" date="2016" name="J. Microbiol.">
        <title>Dankookia rubra gen. nov., sp. nov., an alphaproteobacterium isolated from sediment of a shallow stream.</title>
        <authorList>
            <person name="Kim W.H."/>
            <person name="Kim D.H."/>
            <person name="Kang K."/>
            <person name="Ahn T.Y."/>
        </authorList>
    </citation>
    <scope>NUCLEOTIDE SEQUENCE [LARGE SCALE GENOMIC DNA]</scope>
    <source>
        <strain evidence="8 9">JCM30602</strain>
    </source>
</reference>
<dbReference type="PROSITE" id="PS50011">
    <property type="entry name" value="PROTEIN_KINASE_DOM"/>
    <property type="match status" value="1"/>
</dbReference>
<dbReference type="PANTHER" id="PTHR43289:SF6">
    <property type="entry name" value="SERINE_THREONINE-PROTEIN KINASE NEKL-3"/>
    <property type="match status" value="1"/>
</dbReference>
<evidence type="ECO:0000256" key="5">
    <source>
        <dbReference type="PROSITE-ProRule" id="PRU10141"/>
    </source>
</evidence>
<evidence type="ECO:0000256" key="3">
    <source>
        <dbReference type="ARBA" id="ARBA00022777"/>
    </source>
</evidence>
<keyword evidence="2 5" id="KW-0547">Nucleotide-binding</keyword>
<dbReference type="SMART" id="SM00220">
    <property type="entry name" value="S_TKc"/>
    <property type="match status" value="1"/>
</dbReference>
<protein>
    <submittedName>
        <fullName evidence="8">Serine/threonine protein kinase</fullName>
    </submittedName>
</protein>
<feature type="binding site" evidence="5">
    <location>
        <position position="38"/>
    </location>
    <ligand>
        <name>ATP</name>
        <dbReference type="ChEBI" id="CHEBI:30616"/>
    </ligand>
</feature>
<feature type="region of interest" description="Disordered" evidence="6">
    <location>
        <begin position="292"/>
        <end position="330"/>
    </location>
</feature>
<feature type="compositionally biased region" description="Pro residues" evidence="6">
    <location>
        <begin position="393"/>
        <end position="407"/>
    </location>
</feature>
<dbReference type="InterPro" id="IPR017441">
    <property type="entry name" value="Protein_kinase_ATP_BS"/>
</dbReference>
<dbReference type="PROSITE" id="PS00108">
    <property type="entry name" value="PROTEIN_KINASE_ST"/>
    <property type="match status" value="1"/>
</dbReference>
<dbReference type="Pfam" id="PF00069">
    <property type="entry name" value="Pkinase"/>
    <property type="match status" value="1"/>
</dbReference>
<name>A0A4R5QHW8_9PROT</name>
<evidence type="ECO:0000256" key="6">
    <source>
        <dbReference type="SAM" id="MobiDB-lite"/>
    </source>
</evidence>
<keyword evidence="9" id="KW-1185">Reference proteome</keyword>
<keyword evidence="8" id="KW-0723">Serine/threonine-protein kinase</keyword>
<dbReference type="PANTHER" id="PTHR43289">
    <property type="entry name" value="MITOGEN-ACTIVATED PROTEIN KINASE KINASE KINASE 20-RELATED"/>
    <property type="match status" value="1"/>
</dbReference>
<dbReference type="Proteomes" id="UP000295096">
    <property type="component" value="Unassembled WGS sequence"/>
</dbReference>
<dbReference type="GO" id="GO:0004674">
    <property type="term" value="F:protein serine/threonine kinase activity"/>
    <property type="evidence" value="ECO:0007669"/>
    <property type="project" value="UniProtKB-KW"/>
</dbReference>
<dbReference type="InterPro" id="IPR000719">
    <property type="entry name" value="Prot_kinase_dom"/>
</dbReference>
<dbReference type="CDD" id="cd14014">
    <property type="entry name" value="STKc_PknB_like"/>
    <property type="match status" value="1"/>
</dbReference>
<dbReference type="InterPro" id="IPR011009">
    <property type="entry name" value="Kinase-like_dom_sf"/>
</dbReference>
<proteinExistence type="predicted"/>
<evidence type="ECO:0000256" key="1">
    <source>
        <dbReference type="ARBA" id="ARBA00022679"/>
    </source>
</evidence>
<dbReference type="GO" id="GO:0005524">
    <property type="term" value="F:ATP binding"/>
    <property type="evidence" value="ECO:0007669"/>
    <property type="project" value="UniProtKB-UniRule"/>
</dbReference>
<evidence type="ECO:0000256" key="2">
    <source>
        <dbReference type="ARBA" id="ARBA00022741"/>
    </source>
</evidence>
<dbReference type="Gene3D" id="1.10.510.10">
    <property type="entry name" value="Transferase(Phosphotransferase) domain 1"/>
    <property type="match status" value="1"/>
</dbReference>
<keyword evidence="1" id="KW-0808">Transferase</keyword>
<evidence type="ECO:0000313" key="9">
    <source>
        <dbReference type="Proteomes" id="UP000295096"/>
    </source>
</evidence>
<evidence type="ECO:0000259" key="7">
    <source>
        <dbReference type="PROSITE" id="PS50011"/>
    </source>
</evidence>
<feature type="region of interest" description="Disordered" evidence="6">
    <location>
        <begin position="368"/>
        <end position="424"/>
    </location>
</feature>
<accession>A0A4R5QHW8</accession>
<sequence length="556" mass="60003">MMPGRIGQFEIKHVLGSGGFGTVYAAIDTELGRWVAIKTLRSEVSSNPAIIERFRAEGFSLSRLNHTHITTLYGMPRVGQDVYLVMELVNGYTLDAVLAKLSRLNLPEIRAIVAQAAIGLGYAHRMGVIHRDIKPSNLMLNDSGCLKIMDFGISRIRGTQRLTRGGLVGTYAYLAPEQFRGGEGSERSDLYSLACVVYEMLTGHIPFDAPTEAEIMRGHLELPVRPLSQILPGIDPGIDQVVQRALAKNPADRFESVHAFSDALGASALERAAADLVQTRVLARMPPSLRPTVVQYPPSPSQFTPGQPPVTDLLARQSGSAAPKPDGTRGRSRLVLGAAVACVAAGGGLLAWRPWETAPVVRPVVEKPVAPDPAKPKQDDARVVPRPDIAPARPSPMPPVNPQPDSPFLPRGSASGDSSPFIPPKRLIQSLSAKELTESGRPAAELVAEATRRLRSEDRSQVDGALMVLRYAAQTLRSEAASATMARLFDPNQPNRPVGLQPDVSLAAQNYRAAFMAGDKTVGQDREALRAYLERRAQGSNAEAATAAAVLDRFWR</sequence>
<evidence type="ECO:0000313" key="8">
    <source>
        <dbReference type="EMBL" id="TDH62157.1"/>
    </source>
</evidence>
<evidence type="ECO:0000256" key="4">
    <source>
        <dbReference type="ARBA" id="ARBA00022840"/>
    </source>
</evidence>
<dbReference type="SUPFAM" id="SSF56112">
    <property type="entry name" value="Protein kinase-like (PK-like)"/>
    <property type="match status" value="1"/>
</dbReference>
<dbReference type="OrthoDB" id="9801841at2"/>
<dbReference type="InterPro" id="IPR008271">
    <property type="entry name" value="Ser/Thr_kinase_AS"/>
</dbReference>
<dbReference type="PROSITE" id="PS00107">
    <property type="entry name" value="PROTEIN_KINASE_ATP"/>
    <property type="match status" value="1"/>
</dbReference>
<feature type="domain" description="Protein kinase" evidence="7">
    <location>
        <begin position="9"/>
        <end position="269"/>
    </location>
</feature>
<gene>
    <name evidence="8" type="ORF">E2C06_13370</name>
</gene>